<evidence type="ECO:0000313" key="2">
    <source>
        <dbReference type="EMBL" id="MSC62473.1"/>
    </source>
</evidence>
<dbReference type="EMBL" id="QVEZ01000001">
    <property type="protein sequence ID" value="RGC07153.1"/>
    <property type="molecule type" value="Genomic_DNA"/>
</dbReference>
<dbReference type="EMBL" id="CP023819">
    <property type="protein sequence ID" value="ATL89532.1"/>
    <property type="molecule type" value="Genomic_DNA"/>
</dbReference>
<dbReference type="EMBL" id="WKQN01000003">
    <property type="protein sequence ID" value="MSC62473.1"/>
    <property type="molecule type" value="Genomic_DNA"/>
</dbReference>
<dbReference type="RefSeq" id="WP_097770869.1">
    <property type="nucleotide sequence ID" value="NZ_CABVEJ010000002.1"/>
</dbReference>
<reference evidence="2 10" key="4">
    <citation type="journal article" date="2019" name="Nat. Med.">
        <title>A library of human gut bacterial isolates paired with longitudinal multiomics data enables mechanistic microbiome research.</title>
        <authorList>
            <person name="Poyet M."/>
            <person name="Groussin M."/>
            <person name="Gibbons S.M."/>
            <person name="Avila-Pacheco J."/>
            <person name="Jiang X."/>
            <person name="Kearney S.M."/>
            <person name="Perrotta A.R."/>
            <person name="Berdy B."/>
            <person name="Zhao S."/>
            <person name="Lieberman T.D."/>
            <person name="Swanson P.K."/>
            <person name="Smith M."/>
            <person name="Roesemann S."/>
            <person name="Alexander J.E."/>
            <person name="Rich S.A."/>
            <person name="Livny J."/>
            <person name="Vlamakis H."/>
            <person name="Clish C."/>
            <person name="Bullock K."/>
            <person name="Deik A."/>
            <person name="Scott J."/>
            <person name="Pierce K.A."/>
            <person name="Xavier R.J."/>
            <person name="Alm E.J."/>
        </authorList>
    </citation>
    <scope>NUCLEOTIDE SEQUENCE [LARGE SCALE GENOMIC DNA]</scope>
    <source>
        <strain evidence="2 10">BIOML-A1</strain>
    </source>
</reference>
<organism evidence="3 6">
    <name type="scientific">Faecalibacterium prausnitzii</name>
    <dbReference type="NCBI Taxonomy" id="853"/>
    <lineage>
        <taxon>Bacteria</taxon>
        <taxon>Bacillati</taxon>
        <taxon>Bacillota</taxon>
        <taxon>Clostridia</taxon>
        <taxon>Eubacteriales</taxon>
        <taxon>Oscillospiraceae</taxon>
        <taxon>Faecalibacterium</taxon>
    </lineage>
</organism>
<keyword evidence="3" id="KW-0456">Lyase</keyword>
<dbReference type="Proteomes" id="UP000261079">
    <property type="component" value="Unassembled WGS sequence"/>
</dbReference>
<evidence type="ECO:0000313" key="4">
    <source>
        <dbReference type="EMBL" id="RGB71082.1"/>
    </source>
</evidence>
<name>A0A2A7BE73_9FIRM</name>
<dbReference type="Proteomes" id="UP000261140">
    <property type="component" value="Unassembled WGS sequence"/>
</dbReference>
<protein>
    <submittedName>
        <fullName evidence="3">Chorismate--pyruvate lyase</fullName>
    </submittedName>
</protein>
<reference evidence="3 6" key="1">
    <citation type="journal article" date="2017" name="Front. Microbiol.">
        <title>New Insights into the Diversity of the Genus Faecalibacterium.</title>
        <authorList>
            <person name="Benevides L."/>
            <person name="Burman S."/>
            <person name="Martin R."/>
            <person name="Robert V."/>
            <person name="Thomas M."/>
            <person name="Miquel S."/>
            <person name="Chain F."/>
            <person name="Sokol H."/>
            <person name="Bermudez-Humaran L.G."/>
            <person name="Morrison M."/>
            <person name="Langella P."/>
            <person name="Azevedo V.A."/>
            <person name="Chatel J.M."/>
            <person name="Soares S."/>
        </authorList>
    </citation>
    <scope>NUCLEOTIDE SEQUENCE [LARGE SCALE GENOMIC DNA]</scope>
    <source>
        <strain evidence="3 6">AHMP21</strain>
    </source>
</reference>
<dbReference type="EMBL" id="QVEQ01000006">
    <property type="protein sequence ID" value="RGB71082.1"/>
    <property type="molecule type" value="Genomic_DNA"/>
</dbReference>
<dbReference type="Proteomes" id="UP000461506">
    <property type="component" value="Unassembled WGS sequence"/>
</dbReference>
<evidence type="ECO:0000313" key="8">
    <source>
        <dbReference type="Proteomes" id="UP000261079"/>
    </source>
</evidence>
<gene>
    <name evidence="3" type="ORF">CHR61_07325</name>
    <name evidence="1" type="ORF">CRH10_04020</name>
    <name evidence="5" type="ORF">DW905_00790</name>
    <name evidence="4" type="ORF">DWZ89_08630</name>
    <name evidence="2" type="ORF">GKD95_03755</name>
</gene>
<dbReference type="EMBL" id="NOUW01000018">
    <property type="protein sequence ID" value="PDX89592.1"/>
    <property type="molecule type" value="Genomic_DNA"/>
</dbReference>
<evidence type="ECO:0000313" key="6">
    <source>
        <dbReference type="Proteomes" id="UP000220438"/>
    </source>
</evidence>
<proteinExistence type="predicted"/>
<evidence type="ECO:0000313" key="7">
    <source>
        <dbReference type="Proteomes" id="UP000223709"/>
    </source>
</evidence>
<reference evidence="1 7" key="2">
    <citation type="submission" date="2017-10" db="EMBL/GenBank/DDBJ databases">
        <title>Complete Genome Sequence of Faecalibacterium prausnitzii isolated from the gut of healthy adult Indian.</title>
        <authorList>
            <person name="Bag S."/>
            <person name="Ghosh T.S."/>
            <person name="Das B."/>
        </authorList>
    </citation>
    <scope>NUCLEOTIDE SEQUENCE [LARGE SCALE GENOMIC DNA]</scope>
    <source>
        <strain evidence="1 7">Indica</strain>
    </source>
</reference>
<dbReference type="Proteomes" id="UP000220438">
    <property type="component" value="Unassembled WGS sequence"/>
</dbReference>
<reference evidence="8 9" key="3">
    <citation type="submission" date="2018-08" db="EMBL/GenBank/DDBJ databases">
        <title>A genome reference for cultivated species of the human gut microbiota.</title>
        <authorList>
            <person name="Zou Y."/>
            <person name="Xue W."/>
            <person name="Luo G."/>
        </authorList>
    </citation>
    <scope>NUCLEOTIDE SEQUENCE [LARGE SCALE GENOMIC DNA]</scope>
    <source>
        <strain evidence="4 9">AF36-11AT</strain>
        <strain evidence="5 8">AM42-11AC</strain>
    </source>
</reference>
<dbReference type="AlphaFoldDB" id="A0A2A7BE73"/>
<accession>A0A2A7BE73</accession>
<evidence type="ECO:0000313" key="10">
    <source>
        <dbReference type="Proteomes" id="UP000461506"/>
    </source>
</evidence>
<evidence type="ECO:0000313" key="3">
    <source>
        <dbReference type="EMBL" id="PDX89592.1"/>
    </source>
</evidence>
<dbReference type="Proteomes" id="UP000223709">
    <property type="component" value="Chromosome"/>
</dbReference>
<sequence length="57" mass="6558">MGPWYYEVVSFDGDYVNLRRTDIESDELNPVALALLPPEIEVGSKVKCEYFQYEVIG</sequence>
<dbReference type="GO" id="GO:0016829">
    <property type="term" value="F:lyase activity"/>
    <property type="evidence" value="ECO:0007669"/>
    <property type="project" value="UniProtKB-KW"/>
</dbReference>
<evidence type="ECO:0000313" key="5">
    <source>
        <dbReference type="EMBL" id="RGC07153.1"/>
    </source>
</evidence>
<evidence type="ECO:0000313" key="1">
    <source>
        <dbReference type="EMBL" id="ATL89532.1"/>
    </source>
</evidence>
<keyword evidence="3" id="KW-0670">Pyruvate</keyword>
<evidence type="ECO:0000313" key="9">
    <source>
        <dbReference type="Proteomes" id="UP000261140"/>
    </source>
</evidence>